<comment type="caution">
    <text evidence="2">The sequence shown here is derived from an EMBL/GenBank/DDBJ whole genome shotgun (WGS) entry which is preliminary data.</text>
</comment>
<dbReference type="InterPro" id="IPR006119">
    <property type="entry name" value="Resolv_N"/>
</dbReference>
<dbReference type="EMBL" id="VWSF01000036">
    <property type="protein sequence ID" value="KAA5539044.1"/>
    <property type="molecule type" value="Genomic_DNA"/>
</dbReference>
<dbReference type="AlphaFoldDB" id="A0A5M6CV02"/>
<reference evidence="2 3" key="1">
    <citation type="submission" date="2019-09" db="EMBL/GenBank/DDBJ databases">
        <title>Genome sequence and assembly of Adhaeribacter sp.</title>
        <authorList>
            <person name="Chhetri G."/>
        </authorList>
    </citation>
    <scope>NUCLEOTIDE SEQUENCE [LARGE SCALE GENOMIC DNA]</scope>
    <source>
        <strain evidence="2 3">DK36</strain>
    </source>
</reference>
<evidence type="ECO:0000259" key="1">
    <source>
        <dbReference type="SMART" id="SM00857"/>
    </source>
</evidence>
<protein>
    <submittedName>
        <fullName evidence="2">Recombinase family protein</fullName>
    </submittedName>
</protein>
<gene>
    <name evidence="2" type="ORF">F0145_25235</name>
</gene>
<dbReference type="SUPFAM" id="SSF53041">
    <property type="entry name" value="Resolvase-like"/>
    <property type="match status" value="1"/>
</dbReference>
<accession>A0A5M6CV02</accession>
<dbReference type="Pfam" id="PF00239">
    <property type="entry name" value="Resolvase"/>
    <property type="match status" value="1"/>
</dbReference>
<dbReference type="GO" id="GO:0000150">
    <property type="term" value="F:DNA strand exchange activity"/>
    <property type="evidence" value="ECO:0007669"/>
    <property type="project" value="InterPro"/>
</dbReference>
<dbReference type="Proteomes" id="UP000323426">
    <property type="component" value="Unassembled WGS sequence"/>
</dbReference>
<name>A0A5M6CV02_9BACT</name>
<keyword evidence="3" id="KW-1185">Reference proteome</keyword>
<dbReference type="RefSeq" id="WP_150093342.1">
    <property type="nucleotide sequence ID" value="NZ_VWSF01000036.1"/>
</dbReference>
<dbReference type="Gene3D" id="3.40.50.1390">
    <property type="entry name" value="Resolvase, N-terminal catalytic domain"/>
    <property type="match status" value="1"/>
</dbReference>
<evidence type="ECO:0000313" key="3">
    <source>
        <dbReference type="Proteomes" id="UP000323426"/>
    </source>
</evidence>
<sequence length="125" mass="13873">MVCKITQNDYFYPKMEKKYIAYYWASTPLQAKSDFGLKAQQEMVKTFIKGKGELVAEYTGVGGGLSNGRPELDAAIAHAQVTGSTLIVDRLNRLCRDPAFIANLRQSGLVILAVQLDLFDTFFTA</sequence>
<dbReference type="SMART" id="SM00857">
    <property type="entry name" value="Resolvase"/>
    <property type="match status" value="1"/>
</dbReference>
<organism evidence="2 3">
    <name type="scientific">Adhaeribacter rhizoryzae</name>
    <dbReference type="NCBI Taxonomy" id="2607907"/>
    <lineage>
        <taxon>Bacteria</taxon>
        <taxon>Pseudomonadati</taxon>
        <taxon>Bacteroidota</taxon>
        <taxon>Cytophagia</taxon>
        <taxon>Cytophagales</taxon>
        <taxon>Hymenobacteraceae</taxon>
        <taxon>Adhaeribacter</taxon>
    </lineage>
</organism>
<dbReference type="GO" id="GO:0003677">
    <property type="term" value="F:DNA binding"/>
    <property type="evidence" value="ECO:0007669"/>
    <property type="project" value="InterPro"/>
</dbReference>
<evidence type="ECO:0000313" key="2">
    <source>
        <dbReference type="EMBL" id="KAA5539044.1"/>
    </source>
</evidence>
<feature type="domain" description="Resolvase/invertase-type recombinase catalytic" evidence="1">
    <location>
        <begin position="19"/>
        <end position="123"/>
    </location>
</feature>
<proteinExistence type="predicted"/>
<dbReference type="InterPro" id="IPR036162">
    <property type="entry name" value="Resolvase-like_N_sf"/>
</dbReference>